<dbReference type="Proteomes" id="UP000198931">
    <property type="component" value="Unassembled WGS sequence"/>
</dbReference>
<dbReference type="RefSeq" id="WP_090078211.1">
    <property type="nucleotide sequence ID" value="NZ_FOQT01000001.1"/>
</dbReference>
<gene>
    <name evidence="2" type="ORF">SAMN05443292_0080</name>
</gene>
<dbReference type="OrthoDB" id="3667097at2"/>
<evidence type="ECO:0000259" key="1">
    <source>
        <dbReference type="Pfam" id="PF23822"/>
    </source>
</evidence>
<sequence>MNKYVQFDDLQDFWDFSFRESSSRNKSSRNADSDWYGDVSWTEAKVLANSGWIEGMNEVKKMSVELSEIICSKIEKWIPEYTYAGNIIDIGMFLSNSPEYFIIKNPTEQELSGKIVKLVCSISFLWQITPQIIIQRGAMICALVDALEISGYSCEIIINQTATSYGGKFEVDVCVKKAHQSLNITEVAFCLAHPAMLRRFMFSVAELEGWADYATAYGCPATATEKGDVYIDEIFSLVVPNSEAIEWVITQLKKQGIQISDNIIN</sequence>
<organism evidence="2 3">
    <name type="scientific">Halpernia frigidisoli</name>
    <dbReference type="NCBI Taxonomy" id="1125876"/>
    <lineage>
        <taxon>Bacteria</taxon>
        <taxon>Pseudomonadati</taxon>
        <taxon>Bacteroidota</taxon>
        <taxon>Flavobacteriia</taxon>
        <taxon>Flavobacteriales</taxon>
        <taxon>Weeksellaceae</taxon>
        <taxon>Chryseobacterium group</taxon>
        <taxon>Halpernia</taxon>
    </lineage>
</organism>
<dbReference type="EMBL" id="FOQT01000001">
    <property type="protein sequence ID" value="SFH78026.1"/>
    <property type="molecule type" value="Genomic_DNA"/>
</dbReference>
<name>A0A1I3CUI7_9FLAO</name>
<evidence type="ECO:0000313" key="2">
    <source>
        <dbReference type="EMBL" id="SFH78026.1"/>
    </source>
</evidence>
<keyword evidence="3" id="KW-1185">Reference proteome</keyword>
<proteinExistence type="predicted"/>
<evidence type="ECO:0000313" key="3">
    <source>
        <dbReference type="Proteomes" id="UP000198931"/>
    </source>
</evidence>
<feature type="domain" description="DUF7192" evidence="1">
    <location>
        <begin position="4"/>
        <end position="255"/>
    </location>
</feature>
<dbReference type="Pfam" id="PF23822">
    <property type="entry name" value="DUF7192"/>
    <property type="match status" value="1"/>
</dbReference>
<protein>
    <recommendedName>
        <fullName evidence="1">DUF7192 domain-containing protein</fullName>
    </recommendedName>
</protein>
<reference evidence="2 3" key="1">
    <citation type="submission" date="2016-10" db="EMBL/GenBank/DDBJ databases">
        <authorList>
            <person name="de Groot N.N."/>
        </authorList>
    </citation>
    <scope>NUCLEOTIDE SEQUENCE [LARGE SCALE GENOMIC DNA]</scope>
    <source>
        <strain evidence="2 3">DSM 26000</strain>
    </source>
</reference>
<dbReference type="InterPro" id="IPR055616">
    <property type="entry name" value="DUF7192"/>
</dbReference>
<accession>A0A1I3CUI7</accession>
<dbReference type="STRING" id="1125876.SAMN05443292_0080"/>
<dbReference type="AlphaFoldDB" id="A0A1I3CUI7"/>